<geneLocation type="plasmid" evidence="2">
    <name>pedy32-46i</name>
</geneLocation>
<dbReference type="AlphaFoldDB" id="A0A346Y6C8"/>
<keyword evidence="2" id="KW-1185">Reference proteome</keyword>
<gene>
    <name evidence="1" type="ORF">DVS28_b0255</name>
</gene>
<proteinExistence type="predicted"/>
<accession>A0A346Y6C8</accession>
<sequence>MRRRGDCGGRQCPRSIGAELVRHAELGDDTGLLAQAFNDPFTPPNITAAPATGGTSGSLTSPEAMAAMITAGYDDDDGDRRAVVDTAATLEAAIRSIPTAALIDAAWADTPLAAALADGPGDGTSGFWTRTAWGEWTRHPGGSAEPDDPGTVVFHPGDTKDLRALSRQVRRDAVHRLVQLWAVDPTGHPQTRAMQRIAADAMARDPRGFTPDPALTGRDKVYAELLAAQYDHTQRWLADRGIEWVTLHRGESATGRGYRRHPMASWTTEEWVADWHATGSLSSGGTPGSERVATADIPARDIMSVPTTGMGTMTEYEVVVLSRVRPDRAAVSGRAA</sequence>
<dbReference type="Proteomes" id="UP000264006">
    <property type="component" value="Plasmid pEDY32-46I"/>
</dbReference>
<evidence type="ECO:0000313" key="1">
    <source>
        <dbReference type="EMBL" id="AXV10025.1"/>
    </source>
</evidence>
<keyword evidence="1" id="KW-0614">Plasmid</keyword>
<evidence type="ECO:0000313" key="2">
    <source>
        <dbReference type="Proteomes" id="UP000264006"/>
    </source>
</evidence>
<organism evidence="1 2">
    <name type="scientific">Euzebya pacifica</name>
    <dbReference type="NCBI Taxonomy" id="1608957"/>
    <lineage>
        <taxon>Bacteria</taxon>
        <taxon>Bacillati</taxon>
        <taxon>Actinomycetota</taxon>
        <taxon>Nitriliruptoria</taxon>
        <taxon>Euzebyales</taxon>
    </lineage>
</organism>
<dbReference type="EMBL" id="CP031166">
    <property type="protein sequence ID" value="AXV10025.1"/>
    <property type="molecule type" value="Genomic_DNA"/>
</dbReference>
<name>A0A346Y6C8_9ACTN</name>
<protein>
    <submittedName>
        <fullName evidence="1">Uncharacterized protein</fullName>
    </submittedName>
</protein>
<dbReference type="KEGG" id="euz:DVS28_b0255"/>
<reference evidence="1 2" key="1">
    <citation type="submission" date="2018-09" db="EMBL/GenBank/DDBJ databases">
        <title>Complete genome sequence of Euzebya sp. DY32-46 isolated from seawater of Pacific Ocean.</title>
        <authorList>
            <person name="Xu L."/>
            <person name="Wu Y.-H."/>
            <person name="Xu X.-W."/>
        </authorList>
    </citation>
    <scope>NUCLEOTIDE SEQUENCE [LARGE SCALE GENOMIC DNA]</scope>
    <source>
        <strain evidence="1 2">DY32-46</strain>
        <plasmid evidence="2">pedy32-46i</plasmid>
    </source>
</reference>